<dbReference type="AlphaFoldDB" id="F6EMQ4"/>
<keyword evidence="1" id="KW-1133">Transmembrane helix</keyword>
<protein>
    <recommendedName>
        <fullName evidence="4">Bacterial Pleckstrin homology domain-containing protein</fullName>
    </recommendedName>
</protein>
<keyword evidence="3" id="KW-1185">Reference proteome</keyword>
<dbReference type="Proteomes" id="UP000009235">
    <property type="component" value="Chromosome"/>
</dbReference>
<evidence type="ECO:0000313" key="3">
    <source>
        <dbReference type="Proteomes" id="UP000009235"/>
    </source>
</evidence>
<gene>
    <name evidence="2" type="ordered locus">AS9A_3167</name>
</gene>
<name>F6EMQ4_HOYSD</name>
<keyword evidence="1" id="KW-0472">Membrane</keyword>
<dbReference type="OrthoDB" id="9829436at2"/>
<dbReference type="HOGENOM" id="CLU_1465340_0_0_11"/>
<dbReference type="EMBL" id="CP002786">
    <property type="protein sequence ID" value="AEF41612.1"/>
    <property type="molecule type" value="Genomic_DNA"/>
</dbReference>
<proteinExistence type="predicted"/>
<dbReference type="RefSeq" id="WP_013807961.1">
    <property type="nucleotide sequence ID" value="NC_015564.1"/>
</dbReference>
<feature type="transmembrane region" description="Helical" evidence="1">
    <location>
        <begin position="15"/>
        <end position="37"/>
    </location>
</feature>
<dbReference type="STRING" id="443218.AS9A_3167"/>
<evidence type="ECO:0000313" key="2">
    <source>
        <dbReference type="EMBL" id="AEF41612.1"/>
    </source>
</evidence>
<accession>F6EMQ4</accession>
<dbReference type="eggNOG" id="ENOG503244M">
    <property type="taxonomic scope" value="Bacteria"/>
</dbReference>
<evidence type="ECO:0000256" key="1">
    <source>
        <dbReference type="SAM" id="Phobius"/>
    </source>
</evidence>
<evidence type="ECO:0008006" key="4">
    <source>
        <dbReference type="Google" id="ProtNLM"/>
    </source>
</evidence>
<sequence>MSATSLRHFHEVQRFPLWITSIPLLTVAGLGALIVAFVAVGEFAGALFCGVLLAAVFLPLAVLHLRMRLVTSVDSTGLHLRIHPARFSLLPRRMTYKDVSLGEISRCEVSVYNSLMSREFWGWHIWGLSAAKGGRYLYVMRPGLVRAQGVRVELTRGETLFIGSANPAKLAAAIARAIEKRGSA</sequence>
<reference evidence="2 3" key="1">
    <citation type="journal article" date="2011" name="J. Bacteriol.">
        <title>Complete genome sequence of Amycolicicoccus subflavus DQS3-9A1T, an actinomycete isolated from crude oil-polluted soil.</title>
        <authorList>
            <person name="Cai M."/>
            <person name="Chen W.M."/>
            <person name="Nie Y."/>
            <person name="Chi C.Q."/>
            <person name="Wang Y.N."/>
            <person name="Tang Y.Q."/>
            <person name="Li G.Y."/>
            <person name="Wu X.L."/>
        </authorList>
    </citation>
    <scope>NUCLEOTIDE SEQUENCE [LARGE SCALE GENOMIC DNA]</scope>
    <source>
        <strain evidence="3">DSM 45089 / DQS3-9A1</strain>
    </source>
</reference>
<organism evidence="2 3">
    <name type="scientific">Hoyosella subflava (strain DSM 45089 / JCM 17490 / NBRC 109087 / DQS3-9A1)</name>
    <name type="common">Amycolicicoccus subflavus</name>
    <dbReference type="NCBI Taxonomy" id="443218"/>
    <lineage>
        <taxon>Bacteria</taxon>
        <taxon>Bacillati</taxon>
        <taxon>Actinomycetota</taxon>
        <taxon>Actinomycetes</taxon>
        <taxon>Mycobacteriales</taxon>
        <taxon>Hoyosellaceae</taxon>
        <taxon>Hoyosella</taxon>
    </lineage>
</organism>
<keyword evidence="1" id="KW-0812">Transmembrane</keyword>
<feature type="transmembrane region" description="Helical" evidence="1">
    <location>
        <begin position="43"/>
        <end position="63"/>
    </location>
</feature>
<dbReference type="KEGG" id="asd:AS9A_3167"/>